<dbReference type="EMBL" id="ML121527">
    <property type="protein sequence ID" value="RPB29758.1"/>
    <property type="molecule type" value="Genomic_DNA"/>
</dbReference>
<organism evidence="4 5">
    <name type="scientific">Terfezia boudieri ATCC MYA-4762</name>
    <dbReference type="NCBI Taxonomy" id="1051890"/>
    <lineage>
        <taxon>Eukaryota</taxon>
        <taxon>Fungi</taxon>
        <taxon>Dikarya</taxon>
        <taxon>Ascomycota</taxon>
        <taxon>Pezizomycotina</taxon>
        <taxon>Pezizomycetes</taxon>
        <taxon>Pezizales</taxon>
        <taxon>Pezizaceae</taxon>
        <taxon>Terfezia</taxon>
    </lineage>
</organism>
<feature type="region of interest" description="Disordered" evidence="2">
    <location>
        <begin position="614"/>
        <end position="672"/>
    </location>
</feature>
<keyword evidence="1" id="KW-0677">Repeat</keyword>
<dbReference type="STRING" id="1051890.A0A3N4M7V2"/>
<feature type="compositionally biased region" description="Basic and acidic residues" evidence="2">
    <location>
        <begin position="194"/>
        <end position="208"/>
    </location>
</feature>
<dbReference type="PROSITE" id="PS50172">
    <property type="entry name" value="BRCT"/>
    <property type="match status" value="5"/>
</dbReference>
<proteinExistence type="predicted"/>
<dbReference type="PANTHER" id="PTHR13561:SF20">
    <property type="entry name" value="DNA TOPOISOMERASE 2-BINDING PROTEIN 1"/>
    <property type="match status" value="1"/>
</dbReference>
<feature type="region of interest" description="Disordered" evidence="2">
    <location>
        <begin position="233"/>
        <end position="257"/>
    </location>
</feature>
<accession>A0A3N4M7V2</accession>
<reference evidence="4 5" key="1">
    <citation type="journal article" date="2018" name="Nat. Ecol. Evol.">
        <title>Pezizomycetes genomes reveal the molecular basis of ectomycorrhizal truffle lifestyle.</title>
        <authorList>
            <person name="Murat C."/>
            <person name="Payen T."/>
            <person name="Noel B."/>
            <person name="Kuo A."/>
            <person name="Morin E."/>
            <person name="Chen J."/>
            <person name="Kohler A."/>
            <person name="Krizsan K."/>
            <person name="Balestrini R."/>
            <person name="Da Silva C."/>
            <person name="Montanini B."/>
            <person name="Hainaut M."/>
            <person name="Levati E."/>
            <person name="Barry K.W."/>
            <person name="Belfiori B."/>
            <person name="Cichocki N."/>
            <person name="Clum A."/>
            <person name="Dockter R.B."/>
            <person name="Fauchery L."/>
            <person name="Guy J."/>
            <person name="Iotti M."/>
            <person name="Le Tacon F."/>
            <person name="Lindquist E.A."/>
            <person name="Lipzen A."/>
            <person name="Malagnac F."/>
            <person name="Mello A."/>
            <person name="Molinier V."/>
            <person name="Miyauchi S."/>
            <person name="Poulain J."/>
            <person name="Riccioni C."/>
            <person name="Rubini A."/>
            <person name="Sitrit Y."/>
            <person name="Splivallo R."/>
            <person name="Traeger S."/>
            <person name="Wang M."/>
            <person name="Zifcakova L."/>
            <person name="Wipf D."/>
            <person name="Zambonelli A."/>
            <person name="Paolocci F."/>
            <person name="Nowrousian M."/>
            <person name="Ottonello S."/>
            <person name="Baldrian P."/>
            <person name="Spatafora J.W."/>
            <person name="Henrissat B."/>
            <person name="Nagy L.G."/>
            <person name="Aury J.M."/>
            <person name="Wincker P."/>
            <person name="Grigoriev I.V."/>
            <person name="Bonfante P."/>
            <person name="Martin F.M."/>
        </authorList>
    </citation>
    <scope>NUCLEOTIDE SEQUENCE [LARGE SCALE GENOMIC DNA]</scope>
    <source>
        <strain evidence="4 5">ATCC MYA-4762</strain>
    </source>
</reference>
<evidence type="ECO:0000256" key="1">
    <source>
        <dbReference type="ARBA" id="ARBA00022737"/>
    </source>
</evidence>
<evidence type="ECO:0000256" key="2">
    <source>
        <dbReference type="SAM" id="MobiDB-lite"/>
    </source>
</evidence>
<feature type="domain" description="BRCT" evidence="3">
    <location>
        <begin position="524"/>
        <end position="622"/>
    </location>
</feature>
<dbReference type="Pfam" id="PF00533">
    <property type="entry name" value="BRCT"/>
    <property type="match status" value="1"/>
</dbReference>
<dbReference type="InParanoid" id="A0A3N4M7V2"/>
<dbReference type="Gene3D" id="3.40.50.10190">
    <property type="entry name" value="BRCT domain"/>
    <property type="match status" value="5"/>
</dbReference>
<protein>
    <recommendedName>
        <fullName evidence="3">BRCT domain-containing protein</fullName>
    </recommendedName>
</protein>
<feature type="domain" description="BRCT" evidence="3">
    <location>
        <begin position="289"/>
        <end position="384"/>
    </location>
</feature>
<feature type="domain" description="BRCT" evidence="3">
    <location>
        <begin position="66"/>
        <end position="155"/>
    </location>
</feature>
<dbReference type="FunCoup" id="A0A3N4M7V2">
    <property type="interactions" value="29"/>
</dbReference>
<evidence type="ECO:0000313" key="4">
    <source>
        <dbReference type="EMBL" id="RPB29758.1"/>
    </source>
</evidence>
<feature type="region of interest" description="Disordered" evidence="2">
    <location>
        <begin position="162"/>
        <end position="208"/>
    </location>
</feature>
<dbReference type="FunFam" id="3.40.50.10190:FF:000010">
    <property type="entry name" value="DNA topoisomerase II binding protein 1"/>
    <property type="match status" value="1"/>
</dbReference>
<dbReference type="InterPro" id="IPR001357">
    <property type="entry name" value="BRCT_dom"/>
</dbReference>
<sequence length="871" mass="96847">MGGGHRQDLTPDVTHLIVGDINTLKYKYVAKNRIDVKVVHAEWVTAMYEKWIDGEDINVVEFEGQYKYPPFLGLRVSVTNISSSDERTAIQKLLTSNGGDYHPDLTRQVTHLIAAVPEGRKYEFARQWQIRVVSPEWLFHSIERGMALDEDCYDPTLPDERIGNGARPEAPVVKKEFGTGGEVGDTSDASSRTATEEHSQIGKRKIREDFSRMMEAQSQTIWDDIMGQASNAKAKKRDEWDESREVEHSKSEKTRVARKRRIIRDEDDEDGDPGVPEEILIAVPHARQADGGMFIDRTFCIYGFEDEHKVRVLRTTIESHSGLTINADDLRLSVARHANTSPIYIVVPESFPKQLFPTLSCKNASKIVSFWWIERCLHRKQFMEPSHPDDGGDDIDILCFPFSLMPLRGFEDMEIVTTGFTGVNMMHVIKAIGLSGAKYKDAVNGRKTNIIISAIDSAKTDKAQAGLNWNIPVVTMRWLATCIKRGEWVEFDDFLVNGVRKRVRGMEDGERKRLRQGPGVGDDQHTLVLDGCVIAVSKSLQESRAAELKSLARSLGAIVVDKFSRTDSDLLTHLVHVINGSEVTSREYRVAKTISGCYIVSPVWLRISKELKQKPNEKDYPPTSPEGEEGQLKLNNKPGREFGKASQKDLLTSDSLPKQRRNPFEVDDSEAEASDYGGLRDLDVFKGLCPGFPGLVGSMGESDVSAKVPVTTTKPALTEILRFGIDKLSTALDKPRKPRGRLQGKATSNMSVFPDVAVSIEDSTGSPNMAASLLLQEGSFKSRESSVVSGISGPRSAADGSLYLTQLPPQSQAVSYADPEAQMERKRMMAKLDGVESVDTPAKVSRGAVVQDTYRIRRSARNQQSDNFGGN</sequence>
<dbReference type="Proteomes" id="UP000267821">
    <property type="component" value="Unassembled WGS sequence"/>
</dbReference>
<dbReference type="GO" id="GO:0007095">
    <property type="term" value="P:mitotic G2 DNA damage checkpoint signaling"/>
    <property type="evidence" value="ECO:0007669"/>
    <property type="project" value="TreeGrafter"/>
</dbReference>
<keyword evidence="5" id="KW-1185">Reference proteome</keyword>
<dbReference type="PANTHER" id="PTHR13561">
    <property type="entry name" value="DNA REPLICATION REGULATOR DPB11-RELATED"/>
    <property type="match status" value="1"/>
</dbReference>
<feature type="domain" description="BRCT" evidence="3">
    <location>
        <begin position="410"/>
        <end position="496"/>
    </location>
</feature>
<evidence type="ECO:0000259" key="3">
    <source>
        <dbReference type="PROSITE" id="PS50172"/>
    </source>
</evidence>
<dbReference type="GO" id="GO:0006270">
    <property type="term" value="P:DNA replication initiation"/>
    <property type="evidence" value="ECO:0007669"/>
    <property type="project" value="TreeGrafter"/>
</dbReference>
<name>A0A3N4M7V2_9PEZI</name>
<feature type="compositionally biased region" description="Basic and acidic residues" evidence="2">
    <location>
        <begin position="236"/>
        <end position="255"/>
    </location>
</feature>
<evidence type="ECO:0000313" key="5">
    <source>
        <dbReference type="Proteomes" id="UP000267821"/>
    </source>
</evidence>
<dbReference type="OrthoDB" id="251770at2759"/>
<dbReference type="AlphaFoldDB" id="A0A3N4M7V2"/>
<feature type="domain" description="BRCT" evidence="3">
    <location>
        <begin position="1"/>
        <end position="44"/>
    </location>
</feature>
<dbReference type="GO" id="GO:0033314">
    <property type="term" value="P:mitotic DNA replication checkpoint signaling"/>
    <property type="evidence" value="ECO:0007669"/>
    <property type="project" value="TreeGrafter"/>
</dbReference>
<dbReference type="CDD" id="cd17731">
    <property type="entry name" value="BRCT_TopBP1_rpt2_like"/>
    <property type="match status" value="1"/>
</dbReference>
<feature type="compositionally biased region" description="Basic and acidic residues" evidence="2">
    <location>
        <begin position="638"/>
        <end position="647"/>
    </location>
</feature>
<dbReference type="Pfam" id="PF12738">
    <property type="entry name" value="PTCB-BRCT"/>
    <property type="match status" value="2"/>
</dbReference>
<dbReference type="SMART" id="SM00292">
    <property type="entry name" value="BRCT"/>
    <property type="match status" value="4"/>
</dbReference>
<dbReference type="InterPro" id="IPR059215">
    <property type="entry name" value="BRCT2_TopBP1-like"/>
</dbReference>
<dbReference type="SUPFAM" id="SSF52113">
    <property type="entry name" value="BRCT domain"/>
    <property type="match status" value="4"/>
</dbReference>
<dbReference type="InterPro" id="IPR036420">
    <property type="entry name" value="BRCT_dom_sf"/>
</dbReference>
<gene>
    <name evidence="4" type="ORF">L211DRAFT_40370</name>
</gene>